<dbReference type="GO" id="GO:0043107">
    <property type="term" value="P:type IV pilus-dependent motility"/>
    <property type="evidence" value="ECO:0007669"/>
    <property type="project" value="InterPro"/>
</dbReference>
<reference evidence="2 3" key="1">
    <citation type="submission" date="2017-03" db="EMBL/GenBank/DDBJ databases">
        <title>Genome sequence of Geothermobacter sp. EPR-M, Deep-Sea Iron Reducer.</title>
        <authorList>
            <person name="Tully B."/>
            <person name="Savalia P."/>
            <person name="Abuyen K."/>
            <person name="Baughan C."/>
            <person name="Romero E."/>
            <person name="Ronkowski C."/>
            <person name="Torres B."/>
            <person name="Tremblay J."/>
            <person name="Trujillo A."/>
            <person name="Tyler M."/>
            <person name="Perez-Rodriguez I."/>
            <person name="Amend J."/>
        </authorList>
    </citation>
    <scope>NUCLEOTIDE SEQUENCE [LARGE SCALE GENOMIC DNA]</scope>
    <source>
        <strain evidence="2 3">EPR-M</strain>
    </source>
</reference>
<keyword evidence="3" id="KW-1185">Reference proteome</keyword>
<comment type="caution">
    <text evidence="2">The sequence shown here is derived from an EMBL/GenBank/DDBJ whole genome shotgun (WGS) entry which is preliminary data.</text>
</comment>
<keyword evidence="1" id="KW-1133">Transmembrane helix</keyword>
<dbReference type="STRING" id="1969733.B5V00_02305"/>
<feature type="transmembrane region" description="Helical" evidence="1">
    <location>
        <begin position="17"/>
        <end position="36"/>
    </location>
</feature>
<dbReference type="RefSeq" id="WP_085009123.1">
    <property type="nucleotide sequence ID" value="NZ_NAAD01000002.1"/>
</dbReference>
<name>A0A1X0YCF5_9BACT</name>
<dbReference type="Pfam" id="PF04350">
    <property type="entry name" value="PilO"/>
    <property type="match status" value="1"/>
</dbReference>
<dbReference type="PANTHER" id="PTHR39555:SF1">
    <property type="entry name" value="TYPE IV PILUS INNER MEMBRANE COMPONENT PILO"/>
    <property type="match status" value="1"/>
</dbReference>
<accession>A0A1X0YCF5</accession>
<gene>
    <name evidence="2" type="ORF">B5V00_02305</name>
</gene>
<dbReference type="Proteomes" id="UP000193136">
    <property type="component" value="Unassembled WGS sequence"/>
</dbReference>
<sequence>MKQILARLRAIWSFNRLWPLLVLALLVLDLLLYGFINLRVSPDLKRKERTFIELQARARRAQKLSVANQSPRQAFLKARRDLEKFQQRIPGRDGLSALVGEIYGFARDTGLDIKAINYQPKKSKGHDLLEYPLTFSISGEYRQVKEFISLIEQSPRLIAIDNLSLDSGGKDDGGVKLSIRMTTYFRLEPA</sequence>
<dbReference type="InterPro" id="IPR007445">
    <property type="entry name" value="PilO"/>
</dbReference>
<evidence type="ECO:0000313" key="2">
    <source>
        <dbReference type="EMBL" id="ORJ62910.1"/>
    </source>
</evidence>
<keyword evidence="1" id="KW-0812">Transmembrane</keyword>
<dbReference type="OrthoDB" id="5402527at2"/>
<protein>
    <recommendedName>
        <fullName evidence="4">Type IV pilus assembly protein PilO</fullName>
    </recommendedName>
</protein>
<evidence type="ECO:0000256" key="1">
    <source>
        <dbReference type="SAM" id="Phobius"/>
    </source>
</evidence>
<dbReference type="AlphaFoldDB" id="A0A1X0YCF5"/>
<dbReference type="Gene3D" id="3.30.70.60">
    <property type="match status" value="1"/>
</dbReference>
<dbReference type="GO" id="GO:0043683">
    <property type="term" value="P:type IV pilus assembly"/>
    <property type="evidence" value="ECO:0007669"/>
    <property type="project" value="InterPro"/>
</dbReference>
<evidence type="ECO:0008006" key="4">
    <source>
        <dbReference type="Google" id="ProtNLM"/>
    </source>
</evidence>
<organism evidence="2 3">
    <name type="scientific">Geothermobacter hydrogeniphilus</name>
    <dbReference type="NCBI Taxonomy" id="1969733"/>
    <lineage>
        <taxon>Bacteria</taxon>
        <taxon>Pseudomonadati</taxon>
        <taxon>Thermodesulfobacteriota</taxon>
        <taxon>Desulfuromonadia</taxon>
        <taxon>Desulfuromonadales</taxon>
        <taxon>Geothermobacteraceae</taxon>
        <taxon>Geothermobacter</taxon>
    </lineage>
</organism>
<keyword evidence="1" id="KW-0472">Membrane</keyword>
<proteinExistence type="predicted"/>
<evidence type="ECO:0000313" key="3">
    <source>
        <dbReference type="Proteomes" id="UP000193136"/>
    </source>
</evidence>
<dbReference type="PANTHER" id="PTHR39555">
    <property type="entry name" value="FIMBRIAL ASSEMBLY PROTEIN PILO-LIKE PROTEIN-RELATED"/>
    <property type="match status" value="1"/>
</dbReference>
<dbReference type="EMBL" id="NAAD01000002">
    <property type="protein sequence ID" value="ORJ62910.1"/>
    <property type="molecule type" value="Genomic_DNA"/>
</dbReference>
<dbReference type="InterPro" id="IPR014717">
    <property type="entry name" value="Transl_elong_EF1B/ribsomal_bS6"/>
</dbReference>